<dbReference type="Proteomes" id="UP000409545">
    <property type="component" value="Unassembled WGS sequence"/>
</dbReference>
<dbReference type="KEGG" id="ccoo:ATE51_00498"/>
<protein>
    <submittedName>
        <fullName evidence="5">ABC transporter ATP-binding protein</fullName>
    </submittedName>
</protein>
<dbReference type="PROSITE" id="PS50893">
    <property type="entry name" value="ABC_TRANSPORTER_2"/>
    <property type="match status" value="1"/>
</dbReference>
<dbReference type="Gene3D" id="3.40.50.300">
    <property type="entry name" value="P-loop containing nucleotide triphosphate hydrolases"/>
    <property type="match status" value="1"/>
</dbReference>
<dbReference type="PANTHER" id="PTHR43117">
    <property type="entry name" value="OSMOPROTECTANT IMPORT ATP-BINDING PROTEIN OSMV"/>
    <property type="match status" value="1"/>
</dbReference>
<keyword evidence="4 5" id="KW-0067">ATP-binding</keyword>
<organism evidence="5 6">
    <name type="scientific">Campylobacter coli</name>
    <dbReference type="NCBI Taxonomy" id="195"/>
    <lineage>
        <taxon>Bacteria</taxon>
        <taxon>Pseudomonadati</taxon>
        <taxon>Campylobacterota</taxon>
        <taxon>Epsilonproteobacteria</taxon>
        <taxon>Campylobacterales</taxon>
        <taxon>Campylobacteraceae</taxon>
        <taxon>Campylobacter</taxon>
    </lineage>
</organism>
<comment type="caution">
    <text evidence="5">The sequence shown here is derived from an EMBL/GenBank/DDBJ whole genome shotgun (WGS) entry which is preliminary data.</text>
</comment>
<name>A0A0Q2KE58_CAMCO</name>
<evidence type="ECO:0000256" key="4">
    <source>
        <dbReference type="ARBA" id="ARBA00022840"/>
    </source>
</evidence>
<dbReference type="NCBIfam" id="NF041774">
    <property type="entry name" value="tung_ATPbind_TupC"/>
    <property type="match status" value="1"/>
</dbReference>
<evidence type="ECO:0000256" key="2">
    <source>
        <dbReference type="ARBA" id="ARBA00022448"/>
    </source>
</evidence>
<sequence>MIELCNFKFNYGQKNILNIKHLCLDTDKISILMGSNGSGKSTLLRILKFLEGEFDNITYFGNKHLNSDEKRQIYLLFPEPVFLNRSVEKNFYFLLKTYKLDSKEIKKRLNEVLNLLEIDRSLLKKYPSELSSGQGQKIAFALALSVRAKYYLLDEPSAFLDKDTMILFKKAILYMQKTYKSGFLIASHDKNFLDSLAQKKYYLHAGEILEFENTNIFELENKGVNFSNFIDFSMCKNYICKDEISNKIAIDPYKISFLYPDDFSKQTFDFILQKCIIIALRTRKEFVFIRVECGGKILEFALESERFKQEKLSLYQELCLVFNEEAICFLN</sequence>
<dbReference type="InterPro" id="IPR003439">
    <property type="entry name" value="ABC_transporter-like_ATP-bd"/>
</dbReference>
<dbReference type="RefSeq" id="WP_002787662.1">
    <property type="nucleotide sequence ID" value="NZ_AANHVQ020000014.1"/>
</dbReference>
<gene>
    <name evidence="5" type="ORF">B9Q54_07750</name>
</gene>
<dbReference type="GeneID" id="66545206"/>
<dbReference type="InterPro" id="IPR027417">
    <property type="entry name" value="P-loop_NTPase"/>
</dbReference>
<dbReference type="GO" id="GO:0016887">
    <property type="term" value="F:ATP hydrolysis activity"/>
    <property type="evidence" value="ECO:0007669"/>
    <property type="project" value="InterPro"/>
</dbReference>
<dbReference type="eggNOG" id="COG3839">
    <property type="taxonomic scope" value="Bacteria"/>
</dbReference>
<keyword evidence="3" id="KW-0547">Nucleotide-binding</keyword>
<dbReference type="InterPro" id="IPR003593">
    <property type="entry name" value="AAA+_ATPase"/>
</dbReference>
<accession>A0A0Q2KE58</accession>
<evidence type="ECO:0000256" key="1">
    <source>
        <dbReference type="ARBA" id="ARBA00005417"/>
    </source>
</evidence>
<dbReference type="AlphaFoldDB" id="A0A0Q2KE58"/>
<dbReference type="InterPro" id="IPR053569">
    <property type="entry name" value="Tungstate_ABC_transporter"/>
</dbReference>
<evidence type="ECO:0000313" key="6">
    <source>
        <dbReference type="Proteomes" id="UP000409545"/>
    </source>
</evidence>
<keyword evidence="2" id="KW-0813">Transport</keyword>
<evidence type="ECO:0000256" key="3">
    <source>
        <dbReference type="ARBA" id="ARBA00022741"/>
    </source>
</evidence>
<dbReference type="STRING" id="195.ATE51_00498"/>
<dbReference type="PANTHER" id="PTHR43117:SF4">
    <property type="entry name" value="OSMOPROTECTANT IMPORT ATP-BINDING PROTEIN OSMV"/>
    <property type="match status" value="1"/>
</dbReference>
<proteinExistence type="inferred from homology"/>
<dbReference type="GO" id="GO:0005524">
    <property type="term" value="F:ATP binding"/>
    <property type="evidence" value="ECO:0007669"/>
    <property type="project" value="UniProtKB-KW"/>
</dbReference>
<dbReference type="SUPFAM" id="SSF52540">
    <property type="entry name" value="P-loop containing nucleoside triphosphate hydrolases"/>
    <property type="match status" value="1"/>
</dbReference>
<evidence type="ECO:0000313" key="5">
    <source>
        <dbReference type="EMBL" id="EAK5104156.1"/>
    </source>
</evidence>
<dbReference type="EMBL" id="AACGUZ010000015">
    <property type="protein sequence ID" value="EAK5104156.1"/>
    <property type="molecule type" value="Genomic_DNA"/>
</dbReference>
<comment type="similarity">
    <text evidence="1">Belongs to the ABC transporter superfamily.</text>
</comment>
<dbReference type="Pfam" id="PF00005">
    <property type="entry name" value="ABC_tran"/>
    <property type="match status" value="1"/>
</dbReference>
<reference evidence="5 6" key="1">
    <citation type="submission" date="2018-05" db="EMBL/GenBank/DDBJ databases">
        <authorList>
            <consortium name="NARMS: The National Antimicrobial Resistance Monitoring System"/>
        </authorList>
    </citation>
    <scope>NUCLEOTIDE SEQUENCE [LARGE SCALE GENOMIC DNA]</scope>
    <source>
        <strain evidence="5 6">FSIS1711007</strain>
    </source>
</reference>
<dbReference type="SMART" id="SM00382">
    <property type="entry name" value="AAA"/>
    <property type="match status" value="1"/>
</dbReference>
<dbReference type="OrthoDB" id="9809450at2"/>